<dbReference type="InterPro" id="IPR018771">
    <property type="entry name" value="PocR_dom"/>
</dbReference>
<proteinExistence type="predicted"/>
<dbReference type="Pfam" id="PF07883">
    <property type="entry name" value="Cupin_2"/>
    <property type="match status" value="1"/>
</dbReference>
<feature type="domain" description="Signal transduction histidine kinase internal region" evidence="1">
    <location>
        <begin position="296"/>
        <end position="374"/>
    </location>
</feature>
<accession>A0A9D2U352</accession>
<organism evidence="4 5">
    <name type="scientific">Candidatus Blautia stercoripullorum</name>
    <dbReference type="NCBI Taxonomy" id="2838502"/>
    <lineage>
        <taxon>Bacteria</taxon>
        <taxon>Bacillati</taxon>
        <taxon>Bacillota</taxon>
        <taxon>Clostridia</taxon>
        <taxon>Lachnospirales</taxon>
        <taxon>Lachnospiraceae</taxon>
        <taxon>Blautia</taxon>
    </lineage>
</organism>
<evidence type="ECO:0000259" key="2">
    <source>
        <dbReference type="Pfam" id="PF07883"/>
    </source>
</evidence>
<dbReference type="Pfam" id="PF06580">
    <property type="entry name" value="His_kinase"/>
    <property type="match status" value="1"/>
</dbReference>
<evidence type="ECO:0000313" key="4">
    <source>
        <dbReference type="EMBL" id="HJD39361.1"/>
    </source>
</evidence>
<dbReference type="InterPro" id="IPR010559">
    <property type="entry name" value="Sig_transdc_His_kin_internal"/>
</dbReference>
<reference evidence="4" key="2">
    <citation type="submission" date="2021-04" db="EMBL/GenBank/DDBJ databases">
        <authorList>
            <person name="Gilroy R."/>
        </authorList>
    </citation>
    <scope>NUCLEOTIDE SEQUENCE</scope>
    <source>
        <strain evidence="4">ChiW19-6364</strain>
    </source>
</reference>
<dbReference type="SUPFAM" id="SSF51182">
    <property type="entry name" value="RmlC-like cupins"/>
    <property type="match status" value="1"/>
</dbReference>
<dbReference type="InterPro" id="IPR050640">
    <property type="entry name" value="Bact_2-comp_sensor_kinase"/>
</dbReference>
<keyword evidence="4" id="KW-0418">Kinase</keyword>
<dbReference type="AlphaFoldDB" id="A0A9D2U352"/>
<sequence length="500" mass="57498">MIKQNTDWGQILWLAENREILPLQGLQVGIVSLFPGKNQARHIHYDEQVIYVVRGQARSIINGEESVLSAGDFLHWKAGVEHQVYNIGSGPFQHLLISNPYADSAEQVFPGEEGVLDDIEVSPDLIYVAIEAIRTQFLETLHYAYAIFDAQENLVLQSDFYPEYCVNCCRPAANPGACPCMHQLQKQDMFREQSYHCRYGMEVFYYPIFFRNRFLGYIQSGYVRHAGGADNKIENVYDVPESVVAGIKSLLRRIVKAVKNYCEFEQFRRNLVEKELCISSHEEAQRILMKDLKDAQYAVTDLKINNHFLFNTLNSMASMALDGGQMPLYQSIVDLAKMFHYTLRTQNSVVSLRKEVDYVKAYLQLQKLRYGDDLEIMYEIQEEALECQVPFNFLQPILENAFVHGFSESIRKKIRLEIEMDRDRLEIRVSNTGKPLSPQTRYAVNQGILSNTSHGLSMIYNKLLAAYGEEFSFRIGEREGYTCFFIGLPTVLRAAGKERK</sequence>
<dbReference type="Proteomes" id="UP000823850">
    <property type="component" value="Unassembled WGS sequence"/>
</dbReference>
<dbReference type="EMBL" id="DWUX01000090">
    <property type="protein sequence ID" value="HJD39361.1"/>
    <property type="molecule type" value="Genomic_DNA"/>
</dbReference>
<dbReference type="GO" id="GO:0000155">
    <property type="term" value="F:phosphorelay sensor kinase activity"/>
    <property type="evidence" value="ECO:0007669"/>
    <property type="project" value="InterPro"/>
</dbReference>
<comment type="caution">
    <text evidence="4">The sequence shown here is derived from an EMBL/GenBank/DDBJ whole genome shotgun (WGS) entry which is preliminary data.</text>
</comment>
<dbReference type="SUPFAM" id="SSF55874">
    <property type="entry name" value="ATPase domain of HSP90 chaperone/DNA topoisomerase II/histidine kinase"/>
    <property type="match status" value="1"/>
</dbReference>
<dbReference type="InterPro" id="IPR014710">
    <property type="entry name" value="RmlC-like_jellyroll"/>
</dbReference>
<dbReference type="GO" id="GO:0016020">
    <property type="term" value="C:membrane"/>
    <property type="evidence" value="ECO:0007669"/>
    <property type="project" value="InterPro"/>
</dbReference>
<feature type="domain" description="PocR" evidence="3">
    <location>
        <begin position="130"/>
        <end position="233"/>
    </location>
</feature>
<keyword evidence="4" id="KW-0808">Transferase</keyword>
<dbReference type="InterPro" id="IPR036890">
    <property type="entry name" value="HATPase_C_sf"/>
</dbReference>
<dbReference type="Gene3D" id="2.60.120.10">
    <property type="entry name" value="Jelly Rolls"/>
    <property type="match status" value="1"/>
</dbReference>
<gene>
    <name evidence="4" type="ORF">H9913_04975</name>
</gene>
<evidence type="ECO:0000313" key="5">
    <source>
        <dbReference type="Proteomes" id="UP000823850"/>
    </source>
</evidence>
<evidence type="ECO:0000259" key="3">
    <source>
        <dbReference type="Pfam" id="PF10114"/>
    </source>
</evidence>
<name>A0A9D2U352_9FIRM</name>
<dbReference type="PANTHER" id="PTHR34220">
    <property type="entry name" value="SENSOR HISTIDINE KINASE YPDA"/>
    <property type="match status" value="1"/>
</dbReference>
<dbReference type="Pfam" id="PF10114">
    <property type="entry name" value="PocR"/>
    <property type="match status" value="1"/>
</dbReference>
<dbReference type="InterPro" id="IPR013096">
    <property type="entry name" value="Cupin_2"/>
</dbReference>
<evidence type="ECO:0000259" key="1">
    <source>
        <dbReference type="Pfam" id="PF06580"/>
    </source>
</evidence>
<dbReference type="InterPro" id="IPR011051">
    <property type="entry name" value="RmlC_Cupin_sf"/>
</dbReference>
<feature type="domain" description="Cupin type-2" evidence="2">
    <location>
        <begin position="30"/>
        <end position="96"/>
    </location>
</feature>
<dbReference type="PANTHER" id="PTHR34220:SF7">
    <property type="entry name" value="SENSOR HISTIDINE KINASE YPDA"/>
    <property type="match status" value="1"/>
</dbReference>
<protein>
    <submittedName>
        <fullName evidence="4">Histidine kinase</fullName>
    </submittedName>
</protein>
<reference evidence="4" key="1">
    <citation type="journal article" date="2021" name="PeerJ">
        <title>Extensive microbial diversity within the chicken gut microbiome revealed by metagenomics and culture.</title>
        <authorList>
            <person name="Gilroy R."/>
            <person name="Ravi A."/>
            <person name="Getino M."/>
            <person name="Pursley I."/>
            <person name="Horton D.L."/>
            <person name="Alikhan N.F."/>
            <person name="Baker D."/>
            <person name="Gharbi K."/>
            <person name="Hall N."/>
            <person name="Watson M."/>
            <person name="Adriaenssens E.M."/>
            <person name="Foster-Nyarko E."/>
            <person name="Jarju S."/>
            <person name="Secka A."/>
            <person name="Antonio M."/>
            <person name="Oren A."/>
            <person name="Chaudhuri R.R."/>
            <person name="La Ragione R."/>
            <person name="Hildebrand F."/>
            <person name="Pallen M.J."/>
        </authorList>
    </citation>
    <scope>NUCLEOTIDE SEQUENCE</scope>
    <source>
        <strain evidence="4">ChiW19-6364</strain>
    </source>
</reference>
<dbReference type="Gene3D" id="3.30.565.10">
    <property type="entry name" value="Histidine kinase-like ATPase, C-terminal domain"/>
    <property type="match status" value="1"/>
</dbReference>